<accession>A0ABV7I7B8</accession>
<keyword evidence="4" id="KW-1185">Reference proteome</keyword>
<dbReference type="InterPro" id="IPR038482">
    <property type="entry name" value="Tp34-type_sf"/>
</dbReference>
<name>A0ABV7I7B8_9HYPH</name>
<evidence type="ECO:0000313" key="3">
    <source>
        <dbReference type="EMBL" id="MFC3165496.1"/>
    </source>
</evidence>
<comment type="caution">
    <text evidence="3">The sequence shown here is derived from an EMBL/GenBank/DDBJ whole genome shotgun (WGS) entry which is preliminary data.</text>
</comment>
<organism evidence="3 4">
    <name type="scientific">Ciceribacter thiooxidans</name>
    <dbReference type="NCBI Taxonomy" id="1969821"/>
    <lineage>
        <taxon>Bacteria</taxon>
        <taxon>Pseudomonadati</taxon>
        <taxon>Pseudomonadota</taxon>
        <taxon>Alphaproteobacteria</taxon>
        <taxon>Hyphomicrobiales</taxon>
        <taxon>Rhizobiaceae</taxon>
        <taxon>Ciceribacter</taxon>
    </lineage>
</organism>
<protein>
    <submittedName>
        <fullName evidence="3">Iron transporter</fullName>
    </submittedName>
</protein>
<sequence>MNDRMPPASPSEEADQTQLMFAREEGNAYLKSLRHMVSDVADNGNMQHCGDVLIGFAQEKAEGLYRLRDEQLVWEEPAEDENCHFEVTVIDAADHRFIPCLDVTLTVIDADGNEIGSETMPFLWHPGLYHYGRNWALPGDGKYDLRIDVAAPDFPRHDQVNGRRYAKPVQAYFRGVEIRTGRS</sequence>
<comment type="similarity">
    <text evidence="1">Belongs to the UPF0423 family.</text>
</comment>
<evidence type="ECO:0000256" key="1">
    <source>
        <dbReference type="ARBA" id="ARBA00010013"/>
    </source>
</evidence>
<dbReference type="Proteomes" id="UP001595647">
    <property type="component" value="Unassembled WGS sequence"/>
</dbReference>
<dbReference type="EMBL" id="JBHRTG010000019">
    <property type="protein sequence ID" value="MFC3165496.1"/>
    <property type="molecule type" value="Genomic_DNA"/>
</dbReference>
<evidence type="ECO:0000313" key="4">
    <source>
        <dbReference type="Proteomes" id="UP001595647"/>
    </source>
</evidence>
<keyword evidence="2" id="KW-0732">Signal</keyword>
<gene>
    <name evidence="3" type="ORF">ACFOHV_19625</name>
</gene>
<dbReference type="Pfam" id="PF10634">
    <property type="entry name" value="Iron_transport"/>
    <property type="match status" value="1"/>
</dbReference>
<dbReference type="Gene3D" id="2.60.40.2480">
    <property type="entry name" value="Periplasmic metal-binding protein Tp34-type"/>
    <property type="match status" value="1"/>
</dbReference>
<proteinExistence type="inferred from homology"/>
<evidence type="ECO:0000256" key="2">
    <source>
        <dbReference type="ARBA" id="ARBA00022729"/>
    </source>
</evidence>
<dbReference type="RefSeq" id="WP_182308110.1">
    <property type="nucleotide sequence ID" value="NZ_CP059897.1"/>
</dbReference>
<reference evidence="4" key="1">
    <citation type="journal article" date="2019" name="Int. J. Syst. Evol. Microbiol.">
        <title>The Global Catalogue of Microorganisms (GCM) 10K type strain sequencing project: providing services to taxonomists for standard genome sequencing and annotation.</title>
        <authorList>
            <consortium name="The Broad Institute Genomics Platform"/>
            <consortium name="The Broad Institute Genome Sequencing Center for Infectious Disease"/>
            <person name="Wu L."/>
            <person name="Ma J."/>
        </authorList>
    </citation>
    <scope>NUCLEOTIDE SEQUENCE [LARGE SCALE GENOMIC DNA]</scope>
    <source>
        <strain evidence="4">KCTC 52231</strain>
    </source>
</reference>
<dbReference type="InterPro" id="IPR018470">
    <property type="entry name" value="Metal-bd_Tp34-typ"/>
</dbReference>